<name>A0ABD2PMV4_9PLAT</name>
<feature type="domain" description="UDENN" evidence="1">
    <location>
        <begin position="1"/>
        <end position="250"/>
    </location>
</feature>
<accession>A0ABD2PMV4</accession>
<dbReference type="GO" id="GO:0005085">
    <property type="term" value="F:guanyl-nucleotide exchange factor activity"/>
    <property type="evidence" value="ECO:0007669"/>
    <property type="project" value="UniProtKB-ARBA"/>
</dbReference>
<dbReference type="PROSITE" id="PS50211">
    <property type="entry name" value="DENN"/>
    <property type="match status" value="1"/>
</dbReference>
<dbReference type="Gene3D" id="3.40.50.11500">
    <property type="match status" value="1"/>
</dbReference>
<organism evidence="2 3">
    <name type="scientific">Cichlidogyrus casuarinus</name>
    <dbReference type="NCBI Taxonomy" id="1844966"/>
    <lineage>
        <taxon>Eukaryota</taxon>
        <taxon>Metazoa</taxon>
        <taxon>Spiralia</taxon>
        <taxon>Lophotrochozoa</taxon>
        <taxon>Platyhelminthes</taxon>
        <taxon>Monogenea</taxon>
        <taxon>Monopisthocotylea</taxon>
        <taxon>Dactylogyridea</taxon>
        <taxon>Ancyrocephalidae</taxon>
        <taxon>Cichlidogyrus</taxon>
    </lineage>
</organism>
<dbReference type="Proteomes" id="UP001626550">
    <property type="component" value="Unassembled WGS sequence"/>
</dbReference>
<keyword evidence="3" id="KW-1185">Reference proteome</keyword>
<protein>
    <submittedName>
        <fullName evidence="2">DENN MADD domain containing 2C</fullName>
    </submittedName>
</protein>
<dbReference type="InterPro" id="IPR051696">
    <property type="entry name" value="DENN_Domain_GEFs"/>
</dbReference>
<gene>
    <name evidence="2" type="primary">DENND2C</name>
    <name evidence="2" type="ORF">Ciccas_012983</name>
</gene>
<evidence type="ECO:0000259" key="1">
    <source>
        <dbReference type="PROSITE" id="PS50211"/>
    </source>
</evidence>
<sequence>DLLHSDGLTIHPAGWDPLESRVDVFPLTNLDGKRTYAIGYTFYRLFGLVLQDDLLAEVSDETCSDYSEGSNLVGVLVPGTILVLTEALCVRFLNEFFSYMLKDHTHHNCVLIESNVLRSLLSNAAALLTRLPLVALKQKLGIQAIQLELRDSLMERTFAVPNEWQSREQIIRNLDLGLVLHYLDLDKLVTLLLTLLTEGRVVLICPDRVQCSFMCEAILMLMKPFTWNFTYVSNLPATLVDILGAPGPLF</sequence>
<dbReference type="SMART" id="SM00799">
    <property type="entry name" value="DENN"/>
    <property type="match status" value="1"/>
</dbReference>
<evidence type="ECO:0000313" key="2">
    <source>
        <dbReference type="EMBL" id="KAL3308485.1"/>
    </source>
</evidence>
<dbReference type="InterPro" id="IPR001194">
    <property type="entry name" value="cDENN_dom"/>
</dbReference>
<proteinExistence type="predicted"/>
<dbReference type="InterPro" id="IPR037516">
    <property type="entry name" value="Tripartite_DENN"/>
</dbReference>
<evidence type="ECO:0000313" key="3">
    <source>
        <dbReference type="Proteomes" id="UP001626550"/>
    </source>
</evidence>
<reference evidence="2 3" key="1">
    <citation type="submission" date="2024-11" db="EMBL/GenBank/DDBJ databases">
        <title>Adaptive evolution of stress response genes in parasites aligns with host niche diversity.</title>
        <authorList>
            <person name="Hahn C."/>
            <person name="Resl P."/>
        </authorList>
    </citation>
    <scope>NUCLEOTIDE SEQUENCE [LARGE SCALE GENOMIC DNA]</scope>
    <source>
        <strain evidence="2">EGGRZ-B1_66</strain>
        <tissue evidence="2">Body</tissue>
    </source>
</reference>
<dbReference type="EMBL" id="JBJKFK010005158">
    <property type="protein sequence ID" value="KAL3308485.1"/>
    <property type="molecule type" value="Genomic_DNA"/>
</dbReference>
<dbReference type="AlphaFoldDB" id="A0ABD2PMV4"/>
<dbReference type="PANTHER" id="PTHR12296">
    <property type="entry name" value="DENN DOMAIN-CONTAINING PROTEIN 4"/>
    <property type="match status" value="1"/>
</dbReference>
<dbReference type="Pfam" id="PF02141">
    <property type="entry name" value="DENN"/>
    <property type="match status" value="1"/>
</dbReference>
<dbReference type="PANTHER" id="PTHR12296:SF21">
    <property type="entry name" value="DENN DOMAIN-CONTAINING PROTEIN 3"/>
    <property type="match status" value="1"/>
</dbReference>
<dbReference type="InterPro" id="IPR043153">
    <property type="entry name" value="DENN_C"/>
</dbReference>
<feature type="non-terminal residue" evidence="2">
    <location>
        <position position="250"/>
    </location>
</feature>
<comment type="caution">
    <text evidence="2">The sequence shown here is derived from an EMBL/GenBank/DDBJ whole genome shotgun (WGS) entry which is preliminary data.</text>
</comment>
<feature type="non-terminal residue" evidence="2">
    <location>
        <position position="1"/>
    </location>
</feature>